<protein>
    <submittedName>
        <fullName evidence="4">Permease</fullName>
    </submittedName>
</protein>
<feature type="domain" description="DUF1980" evidence="2">
    <location>
        <begin position="8"/>
        <end position="111"/>
    </location>
</feature>
<dbReference type="Proteomes" id="UP000605259">
    <property type="component" value="Unassembled WGS sequence"/>
</dbReference>
<evidence type="ECO:0000259" key="3">
    <source>
        <dbReference type="Pfam" id="PF21537"/>
    </source>
</evidence>
<sequence length="247" mass="27631">MSSFQSYIRGIIFMGFFLLIVKLLLTGNIQHFIAPRMMKFMYVLMAIAFILGSVHFLGLVKKQGSACSCCRPQRKKRTFITYLLFILPIVTGFLFHDNVMDASIAEKRGIQIGTAQASTGGYEALIDAERIDIQEDEIVFTLGAISNDIDLFVGKEISFTGFIYRDSNTKDNEIYVARFGMACCVADSIVVGMLGKGDMVANLKNDEWVRVTGKIEKTVQNGLTFPIIDVQEVQEVNMPANPYVYID</sequence>
<evidence type="ECO:0000256" key="1">
    <source>
        <dbReference type="SAM" id="Phobius"/>
    </source>
</evidence>
<dbReference type="NCBIfam" id="TIGR03943">
    <property type="entry name" value="TIGR03943 family putative permease subunit"/>
    <property type="match status" value="1"/>
</dbReference>
<evidence type="ECO:0000313" key="5">
    <source>
        <dbReference type="Proteomes" id="UP000605259"/>
    </source>
</evidence>
<accession>A0A917ALL1</accession>
<feature type="domain" description="DUF1980" evidence="3">
    <location>
        <begin position="125"/>
        <end position="245"/>
    </location>
</feature>
<comment type="caution">
    <text evidence="4">The sequence shown here is derived from an EMBL/GenBank/DDBJ whole genome shotgun (WGS) entry which is preliminary data.</text>
</comment>
<dbReference type="Pfam" id="PF21537">
    <property type="entry name" value="DUF1980_C"/>
    <property type="match status" value="1"/>
</dbReference>
<dbReference type="EMBL" id="BMFK01000001">
    <property type="protein sequence ID" value="GGE59995.1"/>
    <property type="molecule type" value="Genomic_DNA"/>
</dbReference>
<reference evidence="4" key="2">
    <citation type="submission" date="2020-09" db="EMBL/GenBank/DDBJ databases">
        <authorList>
            <person name="Sun Q."/>
            <person name="Zhou Y."/>
        </authorList>
    </citation>
    <scope>NUCLEOTIDE SEQUENCE</scope>
    <source>
        <strain evidence="4">CGMCC 1.12698</strain>
    </source>
</reference>
<keyword evidence="1" id="KW-0472">Membrane</keyword>
<feature type="transmembrane region" description="Helical" evidence="1">
    <location>
        <begin position="12"/>
        <end position="34"/>
    </location>
</feature>
<dbReference type="PANTHER" id="PTHR40047:SF1">
    <property type="entry name" value="UPF0703 PROTEIN YCGQ"/>
    <property type="match status" value="1"/>
</dbReference>
<dbReference type="AlphaFoldDB" id="A0A917ALL1"/>
<keyword evidence="5" id="KW-1185">Reference proteome</keyword>
<feature type="transmembrane region" description="Helical" evidence="1">
    <location>
        <begin position="79"/>
        <end position="96"/>
    </location>
</feature>
<dbReference type="InterPro" id="IPR048447">
    <property type="entry name" value="DUF1980_C"/>
</dbReference>
<evidence type="ECO:0000313" key="4">
    <source>
        <dbReference type="EMBL" id="GGE59995.1"/>
    </source>
</evidence>
<evidence type="ECO:0000259" key="2">
    <source>
        <dbReference type="Pfam" id="PF09323"/>
    </source>
</evidence>
<dbReference type="PANTHER" id="PTHR40047">
    <property type="entry name" value="UPF0703 PROTEIN YCGQ"/>
    <property type="match status" value="1"/>
</dbReference>
<keyword evidence="1" id="KW-0812">Transmembrane</keyword>
<reference evidence="4" key="1">
    <citation type="journal article" date="2014" name="Int. J. Syst. Evol. Microbiol.">
        <title>Complete genome sequence of Corynebacterium casei LMG S-19264T (=DSM 44701T), isolated from a smear-ripened cheese.</title>
        <authorList>
            <consortium name="US DOE Joint Genome Institute (JGI-PGF)"/>
            <person name="Walter F."/>
            <person name="Albersmeier A."/>
            <person name="Kalinowski J."/>
            <person name="Ruckert C."/>
        </authorList>
    </citation>
    <scope>NUCLEOTIDE SEQUENCE</scope>
    <source>
        <strain evidence="4">CGMCC 1.12698</strain>
    </source>
</reference>
<dbReference type="Pfam" id="PF09323">
    <property type="entry name" value="DUF1980"/>
    <property type="match status" value="1"/>
</dbReference>
<name>A0A917ALL1_9BACI</name>
<organism evidence="4 5">
    <name type="scientific">Priestia taiwanensis</name>
    <dbReference type="NCBI Taxonomy" id="1347902"/>
    <lineage>
        <taxon>Bacteria</taxon>
        <taxon>Bacillati</taxon>
        <taxon>Bacillota</taxon>
        <taxon>Bacilli</taxon>
        <taxon>Bacillales</taxon>
        <taxon>Bacillaceae</taxon>
        <taxon>Priestia</taxon>
    </lineage>
</organism>
<dbReference type="InterPro" id="IPR015402">
    <property type="entry name" value="DUF1980"/>
</dbReference>
<keyword evidence="1" id="KW-1133">Transmembrane helix</keyword>
<feature type="transmembrane region" description="Helical" evidence="1">
    <location>
        <begin position="40"/>
        <end position="59"/>
    </location>
</feature>
<dbReference type="InterPro" id="IPR052955">
    <property type="entry name" value="UPF0703_membrane_permease"/>
</dbReference>
<gene>
    <name evidence="4" type="primary">ycgQ</name>
    <name evidence="4" type="ORF">GCM10007140_07990</name>
</gene>
<proteinExistence type="predicted"/>
<dbReference type="RefSeq" id="WP_188387132.1">
    <property type="nucleotide sequence ID" value="NZ_BMFK01000001.1"/>
</dbReference>
<dbReference type="InterPro" id="IPR048493">
    <property type="entry name" value="DUF1980_N"/>
</dbReference>